<accession>A0A6B0UY10</accession>
<organism evidence="2">
    <name type="scientific">Ixodes ricinus</name>
    <name type="common">Common tick</name>
    <name type="synonym">Acarus ricinus</name>
    <dbReference type="NCBI Taxonomy" id="34613"/>
    <lineage>
        <taxon>Eukaryota</taxon>
        <taxon>Metazoa</taxon>
        <taxon>Ecdysozoa</taxon>
        <taxon>Arthropoda</taxon>
        <taxon>Chelicerata</taxon>
        <taxon>Arachnida</taxon>
        <taxon>Acari</taxon>
        <taxon>Parasitiformes</taxon>
        <taxon>Ixodida</taxon>
        <taxon>Ixodoidea</taxon>
        <taxon>Ixodidae</taxon>
        <taxon>Ixodinae</taxon>
        <taxon>Ixodes</taxon>
    </lineage>
</organism>
<sequence>MAAVIWHMCKASIASLLYFVWLTDSDSAPRLTKGAAVVVCGFLTHPPYTTQSESSKLVQYGEFTKAGIDHDFSLAASKVAVFCHVMPYEGLMWGRTTMQLCVSLGKRTSRLTHGREILRVEFQKHAIYYLFFCVFFCGSFVCEGECPDFPEYGEGGPKGTTSRAN</sequence>
<dbReference type="AlphaFoldDB" id="A0A6B0UY10"/>
<dbReference type="EMBL" id="GIFC01012469">
    <property type="protein sequence ID" value="MXU94552.1"/>
    <property type="molecule type" value="Transcribed_RNA"/>
</dbReference>
<evidence type="ECO:0000256" key="1">
    <source>
        <dbReference type="SAM" id="SignalP"/>
    </source>
</evidence>
<protein>
    <submittedName>
        <fullName evidence="2">Putative secreted protein</fullName>
    </submittedName>
</protein>
<feature type="signal peptide" evidence="1">
    <location>
        <begin position="1"/>
        <end position="25"/>
    </location>
</feature>
<evidence type="ECO:0000313" key="2">
    <source>
        <dbReference type="EMBL" id="MXU94552.1"/>
    </source>
</evidence>
<name>A0A6B0UY10_IXORI</name>
<keyword evidence="1" id="KW-0732">Signal</keyword>
<feature type="chain" id="PRO_5025471421" evidence="1">
    <location>
        <begin position="26"/>
        <end position="165"/>
    </location>
</feature>
<reference evidence="2" key="1">
    <citation type="submission" date="2019-12" db="EMBL/GenBank/DDBJ databases">
        <title>An insight into the sialome of adult female Ixodes ricinus ticks feeding for 6 days.</title>
        <authorList>
            <person name="Perner J."/>
            <person name="Ribeiro J.M.C."/>
        </authorList>
    </citation>
    <scope>NUCLEOTIDE SEQUENCE</scope>
    <source>
        <strain evidence="2">Semi-engorged</strain>
        <tissue evidence="2">Salivary glands</tissue>
    </source>
</reference>
<proteinExistence type="predicted"/>